<comment type="caution">
    <text evidence="2">The sequence shown here is derived from an EMBL/GenBank/DDBJ whole genome shotgun (WGS) entry which is preliminary data.</text>
</comment>
<dbReference type="RefSeq" id="WP_204418037.1">
    <property type="nucleotide sequence ID" value="NZ_JAFBED010000006.1"/>
</dbReference>
<evidence type="ECO:0000313" key="3">
    <source>
        <dbReference type="Proteomes" id="UP000737402"/>
    </source>
</evidence>
<proteinExistence type="predicted"/>
<dbReference type="PANTHER" id="PTHR43312:SF1">
    <property type="entry name" value="NADP-DEPENDENT OXIDOREDUCTASE DOMAIN-CONTAINING PROTEIN"/>
    <property type="match status" value="1"/>
</dbReference>
<sequence>MEKNRLGKSDLLVSKMGLGCMSLGTDGKKAGDIIKEALDHGINYLDTADLYEFGTNEEIVGHALKGQRDKVILATKVGNRWTPGKEGWEWDPSKEHIKSGVKDSLKRLQTDYIDLYQLHGGTIEDPAEESIEAFEELKKEGYIREYGISSIRPNVIKRFTESSAIVSVMMQYSMLDTRPEEYLDYLHAYNVSVVARGPLAKGLLSNSGLEKAKEKAKDKGYLDYSYDELVELIGKLQDSIQDRPLQSVALHYCLAHPSVAAVIPGASSVDQLRANISAMEYPPLTESEMEKLKSFLKQSQYDTHRD</sequence>
<dbReference type="Proteomes" id="UP000737402">
    <property type="component" value="Unassembled WGS sequence"/>
</dbReference>
<dbReference type="InterPro" id="IPR023210">
    <property type="entry name" value="NADP_OxRdtase_dom"/>
</dbReference>
<dbReference type="CDD" id="cd19086">
    <property type="entry name" value="AKR_AKR11C1"/>
    <property type="match status" value="1"/>
</dbReference>
<protein>
    <submittedName>
        <fullName evidence="2">Aryl-alcohol dehydrogenase-like predicted oxidoreductase</fullName>
    </submittedName>
</protein>
<dbReference type="EMBL" id="JAFBED010000006">
    <property type="protein sequence ID" value="MBM7621266.1"/>
    <property type="molecule type" value="Genomic_DNA"/>
</dbReference>
<dbReference type="PANTHER" id="PTHR43312">
    <property type="entry name" value="D-THREO-ALDOSE 1-DEHYDROGENASE"/>
    <property type="match status" value="1"/>
</dbReference>
<dbReference type="InterPro" id="IPR036812">
    <property type="entry name" value="NAD(P)_OxRdtase_dom_sf"/>
</dbReference>
<evidence type="ECO:0000259" key="1">
    <source>
        <dbReference type="Pfam" id="PF00248"/>
    </source>
</evidence>
<dbReference type="SUPFAM" id="SSF51430">
    <property type="entry name" value="NAD(P)-linked oxidoreductase"/>
    <property type="match status" value="1"/>
</dbReference>
<evidence type="ECO:0000313" key="2">
    <source>
        <dbReference type="EMBL" id="MBM7621266.1"/>
    </source>
</evidence>
<gene>
    <name evidence="2" type="ORF">JOC95_003139</name>
</gene>
<dbReference type="Pfam" id="PF00248">
    <property type="entry name" value="Aldo_ket_red"/>
    <property type="match status" value="1"/>
</dbReference>
<dbReference type="InterPro" id="IPR053135">
    <property type="entry name" value="AKR2_Oxidoreductase"/>
</dbReference>
<name>A0ABS2P2T2_9BACI</name>
<dbReference type="InterPro" id="IPR020471">
    <property type="entry name" value="AKR"/>
</dbReference>
<organism evidence="2 3">
    <name type="scientific">Sutcliffiella tianshenii</name>
    <dbReference type="NCBI Taxonomy" id="1463404"/>
    <lineage>
        <taxon>Bacteria</taxon>
        <taxon>Bacillati</taxon>
        <taxon>Bacillota</taxon>
        <taxon>Bacilli</taxon>
        <taxon>Bacillales</taxon>
        <taxon>Bacillaceae</taxon>
        <taxon>Sutcliffiella</taxon>
    </lineage>
</organism>
<accession>A0ABS2P2T2</accession>
<dbReference type="PRINTS" id="PR00069">
    <property type="entry name" value="ALDKETRDTASE"/>
</dbReference>
<reference evidence="2 3" key="1">
    <citation type="submission" date="2021-01" db="EMBL/GenBank/DDBJ databases">
        <title>Genomic Encyclopedia of Type Strains, Phase IV (KMG-IV): sequencing the most valuable type-strain genomes for metagenomic binning, comparative biology and taxonomic classification.</title>
        <authorList>
            <person name="Goeker M."/>
        </authorList>
    </citation>
    <scope>NUCLEOTIDE SEQUENCE [LARGE SCALE GENOMIC DNA]</scope>
    <source>
        <strain evidence="2 3">DSM 25879</strain>
    </source>
</reference>
<feature type="domain" description="NADP-dependent oxidoreductase" evidence="1">
    <location>
        <begin position="15"/>
        <end position="295"/>
    </location>
</feature>
<keyword evidence="3" id="KW-1185">Reference proteome</keyword>
<dbReference type="Gene3D" id="3.20.20.100">
    <property type="entry name" value="NADP-dependent oxidoreductase domain"/>
    <property type="match status" value="1"/>
</dbReference>